<reference evidence="1" key="1">
    <citation type="submission" date="2021-03" db="EMBL/GenBank/DDBJ databases">
        <title>Evolutionary innovations through gain and loss of genes in the ectomycorrhizal Boletales.</title>
        <authorList>
            <person name="Wu G."/>
            <person name="Miyauchi S."/>
            <person name="Morin E."/>
            <person name="Yang Z.-L."/>
            <person name="Xu J."/>
            <person name="Martin F.M."/>
        </authorList>
    </citation>
    <scope>NUCLEOTIDE SEQUENCE</scope>
    <source>
        <strain evidence="1">BR01</strain>
    </source>
</reference>
<name>A0A8I3A4M6_9AGAM</name>
<evidence type="ECO:0000313" key="2">
    <source>
        <dbReference type="Proteomes" id="UP000683000"/>
    </source>
</evidence>
<dbReference type="Proteomes" id="UP000683000">
    <property type="component" value="Unassembled WGS sequence"/>
</dbReference>
<dbReference type="EMBL" id="JAGFBS010000059">
    <property type="protein sequence ID" value="KAG6369965.1"/>
    <property type="molecule type" value="Genomic_DNA"/>
</dbReference>
<proteinExistence type="predicted"/>
<protein>
    <submittedName>
        <fullName evidence="1">Uncharacterized protein</fullName>
    </submittedName>
</protein>
<keyword evidence="2" id="KW-1185">Reference proteome</keyword>
<accession>A0A8I3A4M6</accession>
<sequence>MFAPRSSMSSCPAISTDNVPLPLPLLYNIPSPSLHSPAPFDWLHFDDLSVPPSSPTSSA</sequence>
<evidence type="ECO:0000313" key="1">
    <source>
        <dbReference type="EMBL" id="KAG6369965.1"/>
    </source>
</evidence>
<organism evidence="1 2">
    <name type="scientific">Boletus reticuloceps</name>
    <dbReference type="NCBI Taxonomy" id="495285"/>
    <lineage>
        <taxon>Eukaryota</taxon>
        <taxon>Fungi</taxon>
        <taxon>Dikarya</taxon>
        <taxon>Basidiomycota</taxon>
        <taxon>Agaricomycotina</taxon>
        <taxon>Agaricomycetes</taxon>
        <taxon>Agaricomycetidae</taxon>
        <taxon>Boletales</taxon>
        <taxon>Boletineae</taxon>
        <taxon>Boletaceae</taxon>
        <taxon>Boletoideae</taxon>
        <taxon>Boletus</taxon>
    </lineage>
</organism>
<gene>
    <name evidence="1" type="ORF">JVT61DRAFT_12598</name>
</gene>
<comment type="caution">
    <text evidence="1">The sequence shown here is derived from an EMBL/GenBank/DDBJ whole genome shotgun (WGS) entry which is preliminary data.</text>
</comment>
<dbReference type="AlphaFoldDB" id="A0A8I3A4M6"/>